<feature type="region of interest" description="Disordered" evidence="5">
    <location>
        <begin position="1"/>
        <end position="28"/>
    </location>
</feature>
<dbReference type="Proteomes" id="UP000007819">
    <property type="component" value="Chromosome A1"/>
</dbReference>
<feature type="transmembrane region" description="Helical" evidence="6">
    <location>
        <begin position="67"/>
        <end position="86"/>
    </location>
</feature>
<dbReference type="AlphaFoldDB" id="A0A8R2JNG9"/>
<proteinExistence type="predicted"/>
<evidence type="ECO:0000259" key="7">
    <source>
        <dbReference type="Pfam" id="PF01490"/>
    </source>
</evidence>
<feature type="domain" description="Amino acid transporter transmembrane" evidence="7">
    <location>
        <begin position="64"/>
        <end position="119"/>
    </location>
</feature>
<dbReference type="GeneID" id="115033721"/>
<comment type="subcellular location">
    <subcellularLocation>
        <location evidence="1">Membrane</location>
    </subcellularLocation>
</comment>
<keyword evidence="2 6" id="KW-0812">Transmembrane</keyword>
<dbReference type="InterPro" id="IPR013057">
    <property type="entry name" value="AA_transpt_TM"/>
</dbReference>
<dbReference type="EnsemblMetazoa" id="XM_029487152.1">
    <property type="protein sequence ID" value="XP_029343012.1"/>
    <property type="gene ID" value="LOC115033721"/>
</dbReference>
<feature type="transmembrane region" description="Helical" evidence="6">
    <location>
        <begin position="92"/>
        <end position="115"/>
    </location>
</feature>
<accession>A0A8R2JNG9</accession>
<evidence type="ECO:0000256" key="4">
    <source>
        <dbReference type="ARBA" id="ARBA00023136"/>
    </source>
</evidence>
<evidence type="ECO:0000256" key="3">
    <source>
        <dbReference type="ARBA" id="ARBA00022989"/>
    </source>
</evidence>
<sequence length="152" mass="17131">MSERDVDTSSSCDDTSSLVDSESSMVSRSKTSPLSCTLKKSSSPMMQNFLNYDPPSQISDDTYYSSFTYFVSRSVGLGFLCLPYAFKQVGVITALALCFIGGLMFTHSFTTLCRFRYKLCLMHRVPTVPYQNLIEYSLACGPICRWFSTFLR</sequence>
<protein>
    <recommendedName>
        <fullName evidence="7">Amino acid transporter transmembrane domain-containing protein</fullName>
    </recommendedName>
</protein>
<organism evidence="8 9">
    <name type="scientific">Acyrthosiphon pisum</name>
    <name type="common">Pea aphid</name>
    <dbReference type="NCBI Taxonomy" id="7029"/>
    <lineage>
        <taxon>Eukaryota</taxon>
        <taxon>Metazoa</taxon>
        <taxon>Ecdysozoa</taxon>
        <taxon>Arthropoda</taxon>
        <taxon>Hexapoda</taxon>
        <taxon>Insecta</taxon>
        <taxon>Pterygota</taxon>
        <taxon>Neoptera</taxon>
        <taxon>Paraneoptera</taxon>
        <taxon>Hemiptera</taxon>
        <taxon>Sternorrhyncha</taxon>
        <taxon>Aphidomorpha</taxon>
        <taxon>Aphidoidea</taxon>
        <taxon>Aphididae</taxon>
        <taxon>Macrosiphini</taxon>
        <taxon>Acyrthosiphon</taxon>
    </lineage>
</organism>
<evidence type="ECO:0000313" key="9">
    <source>
        <dbReference type="Proteomes" id="UP000007819"/>
    </source>
</evidence>
<reference evidence="8" key="2">
    <citation type="submission" date="2022-06" db="UniProtKB">
        <authorList>
            <consortium name="EnsemblMetazoa"/>
        </authorList>
    </citation>
    <scope>IDENTIFICATION</scope>
</reference>
<name>A0A8R2JNG9_ACYPI</name>
<keyword evidence="3 6" id="KW-1133">Transmembrane helix</keyword>
<dbReference type="GO" id="GO:0016020">
    <property type="term" value="C:membrane"/>
    <property type="evidence" value="ECO:0007669"/>
    <property type="project" value="UniProtKB-SubCell"/>
</dbReference>
<dbReference type="KEGG" id="api:115033721"/>
<reference evidence="9" key="1">
    <citation type="submission" date="2010-06" db="EMBL/GenBank/DDBJ databases">
        <authorList>
            <person name="Jiang H."/>
            <person name="Abraham K."/>
            <person name="Ali S."/>
            <person name="Alsbrooks S.L."/>
            <person name="Anim B.N."/>
            <person name="Anosike U.S."/>
            <person name="Attaway T."/>
            <person name="Bandaranaike D.P."/>
            <person name="Battles P.K."/>
            <person name="Bell S.N."/>
            <person name="Bell A.V."/>
            <person name="Beltran B."/>
            <person name="Bickham C."/>
            <person name="Bustamante Y."/>
            <person name="Caleb T."/>
            <person name="Canada A."/>
            <person name="Cardenas V."/>
            <person name="Carter K."/>
            <person name="Chacko J."/>
            <person name="Chandrabose M.N."/>
            <person name="Chavez D."/>
            <person name="Chavez A."/>
            <person name="Chen L."/>
            <person name="Chu H.-S."/>
            <person name="Claassen K.J."/>
            <person name="Cockrell R."/>
            <person name="Collins M."/>
            <person name="Cooper J.A."/>
            <person name="Cree A."/>
            <person name="Curry S.M."/>
            <person name="Da Y."/>
            <person name="Dao M.D."/>
            <person name="Das B."/>
            <person name="Davila M.-L."/>
            <person name="Davy-Carroll L."/>
            <person name="Denson S."/>
            <person name="Dinh H."/>
            <person name="Ebong V.E."/>
            <person name="Edwards J.R."/>
            <person name="Egan A."/>
            <person name="El-Daye J."/>
            <person name="Escobedo L."/>
            <person name="Fernandez S."/>
            <person name="Fernando P.R."/>
            <person name="Flagg N."/>
            <person name="Forbes L.D."/>
            <person name="Fowler R.G."/>
            <person name="Fu Q."/>
            <person name="Gabisi R.A."/>
            <person name="Ganer J."/>
            <person name="Garbino Pronczuk A."/>
            <person name="Garcia R.M."/>
            <person name="Garner T."/>
            <person name="Garrett T.E."/>
            <person name="Gonzalez D.A."/>
            <person name="Hamid H."/>
            <person name="Hawkins E.S."/>
            <person name="Hirani K."/>
            <person name="Hogues M.E."/>
            <person name="Hollins B."/>
            <person name="Hsiao C.-H."/>
            <person name="Jabil R."/>
            <person name="James M.L."/>
            <person name="Jhangiani S.N."/>
            <person name="Johnson B."/>
            <person name="Johnson Q."/>
            <person name="Joshi V."/>
            <person name="Kalu J.B."/>
            <person name="Kam C."/>
            <person name="Kashfia A."/>
            <person name="Keebler J."/>
            <person name="Kisamo H."/>
            <person name="Kovar C.L."/>
            <person name="Lago L.A."/>
            <person name="Lai C.-Y."/>
            <person name="Laidlaw J."/>
            <person name="Lara F."/>
            <person name="Le T.-K."/>
            <person name="Lee S.L."/>
            <person name="Legall F.H."/>
            <person name="Lemon S.J."/>
            <person name="Lewis L.R."/>
            <person name="Li B."/>
            <person name="Liu Y."/>
            <person name="Liu Y.-S."/>
            <person name="Lopez J."/>
            <person name="Lozado R.J."/>
            <person name="Lu J."/>
            <person name="Madu R.C."/>
            <person name="Maheshwari M."/>
            <person name="Maheshwari R."/>
            <person name="Malloy K."/>
            <person name="Martinez E."/>
            <person name="Mathew T."/>
            <person name="Mercado I.C."/>
            <person name="Mercado C."/>
            <person name="Meyer B."/>
            <person name="Montgomery K."/>
            <person name="Morgan M.B."/>
            <person name="Munidasa M."/>
            <person name="Nazareth L.V."/>
            <person name="Nelson J."/>
            <person name="Ng B.M."/>
            <person name="Nguyen N.B."/>
            <person name="Nguyen P.Q."/>
            <person name="Nguyen T."/>
            <person name="Obregon M."/>
            <person name="Okwuonu G.O."/>
            <person name="Onwere C.G."/>
            <person name="Orozco G."/>
            <person name="Parra A."/>
            <person name="Patel S."/>
            <person name="Patil S."/>
            <person name="Perez A."/>
            <person name="Perez Y."/>
            <person name="Pham C."/>
            <person name="Primus E.L."/>
            <person name="Pu L.-L."/>
            <person name="Puazo M."/>
            <person name="Qin X."/>
            <person name="Quiroz J.B."/>
            <person name="Reese J."/>
            <person name="Richards S."/>
            <person name="Rives C.M."/>
            <person name="Robberts R."/>
            <person name="Ruiz S.J."/>
            <person name="Ruiz M.J."/>
            <person name="Santibanez J."/>
            <person name="Schneider B.W."/>
            <person name="Sisson I."/>
            <person name="Smith M."/>
            <person name="Sodergren E."/>
            <person name="Song X.-Z."/>
            <person name="Song B.B."/>
            <person name="Summersgill H."/>
            <person name="Thelus R."/>
            <person name="Thornton R.D."/>
            <person name="Trejos Z.Y."/>
            <person name="Usmani K."/>
            <person name="Vattathil S."/>
            <person name="Villasana D."/>
            <person name="Walker D.L."/>
            <person name="Wang S."/>
            <person name="Wang K."/>
            <person name="White C.S."/>
            <person name="Williams A.C."/>
            <person name="Williamson J."/>
            <person name="Wilson K."/>
            <person name="Woghiren I.O."/>
            <person name="Woodworth J.R."/>
            <person name="Worley K.C."/>
            <person name="Wright R.A."/>
            <person name="Wu W."/>
            <person name="Young L."/>
            <person name="Zhang L."/>
            <person name="Zhang J."/>
            <person name="Zhu Y."/>
            <person name="Muzny D.M."/>
            <person name="Weinstock G."/>
            <person name="Gibbs R.A."/>
        </authorList>
    </citation>
    <scope>NUCLEOTIDE SEQUENCE [LARGE SCALE GENOMIC DNA]</scope>
    <source>
        <strain evidence="9">LSR1</strain>
    </source>
</reference>
<evidence type="ECO:0000256" key="6">
    <source>
        <dbReference type="SAM" id="Phobius"/>
    </source>
</evidence>
<evidence type="ECO:0000313" key="8">
    <source>
        <dbReference type="EnsemblMetazoa" id="XP_029343012.1"/>
    </source>
</evidence>
<evidence type="ECO:0000256" key="2">
    <source>
        <dbReference type="ARBA" id="ARBA00022692"/>
    </source>
</evidence>
<dbReference type="RefSeq" id="XP_029343012.1">
    <property type="nucleotide sequence ID" value="XM_029487152.1"/>
</dbReference>
<evidence type="ECO:0000256" key="1">
    <source>
        <dbReference type="ARBA" id="ARBA00004370"/>
    </source>
</evidence>
<keyword evidence="4 6" id="KW-0472">Membrane</keyword>
<evidence type="ECO:0000256" key="5">
    <source>
        <dbReference type="SAM" id="MobiDB-lite"/>
    </source>
</evidence>
<dbReference type="OrthoDB" id="6614743at2759"/>
<dbReference type="Pfam" id="PF01490">
    <property type="entry name" value="Aa_trans"/>
    <property type="match status" value="1"/>
</dbReference>
<feature type="compositionally biased region" description="Low complexity" evidence="5">
    <location>
        <begin position="8"/>
        <end position="28"/>
    </location>
</feature>
<keyword evidence="9" id="KW-1185">Reference proteome</keyword>